<dbReference type="Pfam" id="PF06280">
    <property type="entry name" value="fn3_5"/>
    <property type="match status" value="1"/>
</dbReference>
<keyword evidence="12" id="KW-1185">Reference proteome</keyword>
<dbReference type="GO" id="GO:0016020">
    <property type="term" value="C:membrane"/>
    <property type="evidence" value="ECO:0007669"/>
    <property type="project" value="InterPro"/>
</dbReference>
<evidence type="ECO:0000256" key="7">
    <source>
        <dbReference type="PROSITE-ProRule" id="PRU01240"/>
    </source>
</evidence>
<dbReference type="PROSITE" id="PS00138">
    <property type="entry name" value="SUBTILASE_SER"/>
    <property type="match status" value="1"/>
</dbReference>
<dbReference type="Proteomes" id="UP000515800">
    <property type="component" value="Chromosome"/>
</dbReference>
<comment type="similarity">
    <text evidence="1 7">Belongs to the peptidase S8 family.</text>
</comment>
<evidence type="ECO:0000256" key="3">
    <source>
        <dbReference type="ARBA" id="ARBA00022729"/>
    </source>
</evidence>
<dbReference type="InterPro" id="IPR000209">
    <property type="entry name" value="Peptidase_S8/S53_dom"/>
</dbReference>
<dbReference type="Gene3D" id="3.50.30.30">
    <property type="match status" value="1"/>
</dbReference>
<feature type="active site" description="Charge relay system" evidence="6 7">
    <location>
        <position position="667"/>
    </location>
</feature>
<dbReference type="RefSeq" id="WP_187529859.1">
    <property type="nucleotide sequence ID" value="NZ_CP060724.1"/>
</dbReference>
<keyword evidence="3" id="KW-0732">Signal</keyword>
<evidence type="ECO:0000256" key="4">
    <source>
        <dbReference type="ARBA" id="ARBA00022801"/>
    </source>
</evidence>
<dbReference type="InterPro" id="IPR050131">
    <property type="entry name" value="Peptidase_S8_subtilisin-like"/>
</dbReference>
<evidence type="ECO:0000259" key="9">
    <source>
        <dbReference type="Pfam" id="PF00082"/>
    </source>
</evidence>
<protein>
    <submittedName>
        <fullName evidence="11">S8 family serine peptidase</fullName>
    </submittedName>
</protein>
<evidence type="ECO:0000259" key="10">
    <source>
        <dbReference type="Pfam" id="PF06280"/>
    </source>
</evidence>
<dbReference type="PANTHER" id="PTHR43806">
    <property type="entry name" value="PEPTIDASE S8"/>
    <property type="match status" value="1"/>
</dbReference>
<dbReference type="InterPro" id="IPR023828">
    <property type="entry name" value="Peptidase_S8_Ser-AS"/>
</dbReference>
<evidence type="ECO:0000256" key="5">
    <source>
        <dbReference type="ARBA" id="ARBA00022825"/>
    </source>
</evidence>
<dbReference type="PROSITE" id="PS51892">
    <property type="entry name" value="SUBTILASE"/>
    <property type="match status" value="1"/>
</dbReference>
<gene>
    <name evidence="11" type="ORF">H9L19_04105</name>
</gene>
<keyword evidence="8" id="KW-0812">Transmembrane</keyword>
<organism evidence="11 12">
    <name type="scientific">Weissella diestrammenae</name>
    <dbReference type="NCBI Taxonomy" id="1162633"/>
    <lineage>
        <taxon>Bacteria</taxon>
        <taxon>Bacillati</taxon>
        <taxon>Bacillota</taxon>
        <taxon>Bacilli</taxon>
        <taxon>Lactobacillales</taxon>
        <taxon>Lactobacillaceae</taxon>
        <taxon>Weissella</taxon>
    </lineage>
</organism>
<feature type="domain" description="Peptidase S8/S53" evidence="9">
    <location>
        <begin position="218"/>
        <end position="716"/>
    </location>
</feature>
<reference evidence="11 12" key="1">
    <citation type="submission" date="2020-08" db="EMBL/GenBank/DDBJ databases">
        <title>Genome sequence of Weissella diestrammenae KACC 16890T.</title>
        <authorList>
            <person name="Hyun D.-W."/>
            <person name="Bae J.-W."/>
        </authorList>
    </citation>
    <scope>NUCLEOTIDE SEQUENCE [LARGE SCALE GENOMIC DNA]</scope>
    <source>
        <strain evidence="11 12">KACC 16890</strain>
    </source>
</reference>
<dbReference type="GO" id="GO:0006508">
    <property type="term" value="P:proteolysis"/>
    <property type="evidence" value="ECO:0007669"/>
    <property type="project" value="UniProtKB-KW"/>
</dbReference>
<dbReference type="KEGG" id="wdi:H9L19_04105"/>
<evidence type="ECO:0000256" key="6">
    <source>
        <dbReference type="PIRSR" id="PIRSR615500-1"/>
    </source>
</evidence>
<dbReference type="GO" id="GO:0004252">
    <property type="term" value="F:serine-type endopeptidase activity"/>
    <property type="evidence" value="ECO:0007669"/>
    <property type="project" value="UniProtKB-UniRule"/>
</dbReference>
<dbReference type="EMBL" id="CP060724">
    <property type="protein sequence ID" value="QNN76031.1"/>
    <property type="molecule type" value="Genomic_DNA"/>
</dbReference>
<dbReference type="SUPFAM" id="SSF52743">
    <property type="entry name" value="Subtilisin-like"/>
    <property type="match status" value="1"/>
</dbReference>
<accession>A0A7G9T7F6</accession>
<dbReference type="InterPro" id="IPR036852">
    <property type="entry name" value="Peptidase_S8/S53_dom_sf"/>
</dbReference>
<dbReference type="Gene3D" id="2.60.40.1710">
    <property type="entry name" value="Subtilisin-like superfamily"/>
    <property type="match status" value="1"/>
</dbReference>
<evidence type="ECO:0000256" key="8">
    <source>
        <dbReference type="SAM" id="Phobius"/>
    </source>
</evidence>
<evidence type="ECO:0000256" key="2">
    <source>
        <dbReference type="ARBA" id="ARBA00022670"/>
    </source>
</evidence>
<keyword evidence="2 7" id="KW-0645">Protease</keyword>
<evidence type="ECO:0000313" key="11">
    <source>
        <dbReference type="EMBL" id="QNN76031.1"/>
    </source>
</evidence>
<keyword evidence="5 7" id="KW-0720">Serine protease</keyword>
<keyword evidence="8" id="KW-1133">Transmembrane helix</keyword>
<sequence length="1545" mass="169137">MKNYRGPIVAACLIVSGLMIVPVGMKYHQQHSIAGDKSAQEKVKKCAAQAYPVSIVKTKADKSSDTQTKGEITPYDDQLKFLGKQPGSMTLAEKSATPIRMTINLAAPSAVESHFTPVPDGSLKTAGAIDQAEKNVVAAQAPIVKRVEEITGQRVTNQKGYLVNAFSIMAKPNMINDLQGISGVKEVTIQNVYQAANTNDNELAQVTDDWRAQHAGDGRGMVIADIDSGIDATHPDLKLTASGRQTAKLSPAATNYFHATLKYGRYESEKVPFAHNYADNIDAQSELKDNGQTGEHGQHVAGILAANGQVTGVAPEAQLLDMKVFSNHHAGATTDAIVDAMEDSVKMGADVLNLSLGAPLTNYSALMPENVAVSRAAKLGVVTVVAASNSGRASGNLNDLHTNAHNPEEDISISGMAASKDAIAVGAMEGTQKHVISTTITTDLHKNLGGDTIAVTVSPDIPEQFWQVDHKLIDNGRCVSYTHDHGLDIPTEAAEGTKQAESGDSGIDSGTDVGKIKIVGYNSAIPFEQYQLVGAGKKAEAVILIDDQDRALPASKKISHVDSQHCPLIFMTKQAGNQLLKDLRTNTPHYEEKAKSDNGLHDKAELGHVMLSKPITTVVSNESKGKMSTFTSWGSTPDLTLKPDITGIGGNIWSLSNQGYAQKSGTSMASPFVAGTVALIKQQANQNHVNLGQGSAKFVQNIKGVLQNTAAPVKDTTNGTYFSPRQQGGGLVQVDRATQANAVITNANDGHTTIDLKAFRTKEKTFKIKIQNVTQVKQNYHVAALGNVQTEVRTTDCSKVNTTGLRTLLDKGGNSTGETVNLNDADIYYYRDEKPFLDLVSESTVNGAQVNLQGNNITLAPGQEKIIDVTLTIPNTFTENNWIEGYLQVTATQKPGVIESIPYFGYYGDWDAGKPIDKPASEKGSIKGYGYLADEMNGHPLATLNTKVVSRSGDVNYTCDNEHAAVTFNHSGVNRALDMEYMLRWMRSIDVDVMSADKQQVLRHLATYQQTQPGRIDTEWNGMLPDALTGQSKYAPDGVYYIRTVAVTLDGAKTQTVYRKLTIDNCCPKAKNVHLKWQKDGVHLSGEIDEKGSGMNNLTNVQSGGSLSYRINTIVGAHYFNSPFDEQQSGWLNGHFDTLINTSAVKNLKAKDNVVEISLRDRAGNGSWFENKLTLPVEGTTATQEKITALNHHLDVTYHGESFYEEETKRVYTPVGHMLEQFANPIEPKKINAYQLKTLDVNYWSMTLDGTWQGKQPFTITAYNSDNQPIDQVKVTATNTHWQTPIKIGRFGYITFKDTQQHEIHQPIVPEIQKEDILESRLDADKMAQDTGGKWVKRGDEQVLVVPNETDKLKVTGNFTGHLPGQQLIYNSQVLDADTHTIRVTKPEWTNNAQGIKQLQCYCGAQGVEKYITPSPVNHAGEINAQVNLWDAQQLTNLREFNRLFNDPLAKVQNYEGAGNQGDNQNGWQTITVIGYEPEFKTITDRYGDVPNYKQISNPFEPLAKYLWELEDLQQTFTFNVYRLPKGEKLTHVKDSGQQVRKFYH</sequence>
<name>A0A7G9T7F6_9LACO</name>
<evidence type="ECO:0000313" key="12">
    <source>
        <dbReference type="Proteomes" id="UP000515800"/>
    </source>
</evidence>
<dbReference type="PANTHER" id="PTHR43806:SF11">
    <property type="entry name" value="CEREVISIN-RELATED"/>
    <property type="match status" value="1"/>
</dbReference>
<dbReference type="Pfam" id="PF00082">
    <property type="entry name" value="Peptidase_S8"/>
    <property type="match status" value="1"/>
</dbReference>
<dbReference type="Gene3D" id="3.40.50.200">
    <property type="entry name" value="Peptidase S8/S53 domain"/>
    <property type="match status" value="1"/>
</dbReference>
<feature type="transmembrane region" description="Helical" evidence="8">
    <location>
        <begin position="7"/>
        <end position="25"/>
    </location>
</feature>
<keyword evidence="4 7" id="KW-0378">Hydrolase</keyword>
<keyword evidence="8" id="KW-0472">Membrane</keyword>
<proteinExistence type="inferred from homology"/>
<evidence type="ECO:0000256" key="1">
    <source>
        <dbReference type="ARBA" id="ARBA00011073"/>
    </source>
</evidence>
<dbReference type="InterPro" id="IPR010435">
    <property type="entry name" value="C5a/SBT2-like_Fn3"/>
</dbReference>
<dbReference type="PRINTS" id="PR00723">
    <property type="entry name" value="SUBTILISIN"/>
</dbReference>
<feature type="active site" description="Charge relay system" evidence="6 7">
    <location>
        <position position="227"/>
    </location>
</feature>
<dbReference type="InterPro" id="IPR015500">
    <property type="entry name" value="Peptidase_S8_subtilisin-rel"/>
</dbReference>
<feature type="active site" description="Charge relay system" evidence="6 7">
    <location>
        <position position="296"/>
    </location>
</feature>
<feature type="domain" description="C5a peptidase/Subtilisin-like protease SBT2-like Fn3-like" evidence="10">
    <location>
        <begin position="754"/>
        <end position="903"/>
    </location>
</feature>